<name>A0A2X4ZKQ7_LEDLE</name>
<dbReference type="CDD" id="cd00840">
    <property type="entry name" value="MPP_Mre11_N"/>
    <property type="match status" value="1"/>
</dbReference>
<evidence type="ECO:0000313" key="3">
    <source>
        <dbReference type="EMBL" id="SQI61044.1"/>
    </source>
</evidence>
<reference evidence="3 4" key="1">
    <citation type="submission" date="2018-06" db="EMBL/GenBank/DDBJ databases">
        <authorList>
            <consortium name="Pathogen Informatics"/>
            <person name="Doyle S."/>
        </authorList>
    </citation>
    <scope>NUCLEOTIDE SEQUENCE [LARGE SCALE GENOMIC DNA]</scope>
    <source>
        <strain evidence="3 4">NCTC4824</strain>
    </source>
</reference>
<dbReference type="PANTHER" id="PTHR30337">
    <property type="entry name" value="COMPONENT OF ATP-DEPENDENT DSDNA EXONUCLEASE"/>
    <property type="match status" value="1"/>
</dbReference>
<keyword evidence="1" id="KW-0378">Hydrolase</keyword>
<dbReference type="Proteomes" id="UP000249134">
    <property type="component" value="Chromosome 1"/>
</dbReference>
<dbReference type="InterPro" id="IPR050535">
    <property type="entry name" value="DNA_Repair-Maintenance_Comp"/>
</dbReference>
<dbReference type="InterPro" id="IPR004843">
    <property type="entry name" value="Calcineurin-like_PHP"/>
</dbReference>
<evidence type="ECO:0000259" key="2">
    <source>
        <dbReference type="Pfam" id="PF00149"/>
    </source>
</evidence>
<sequence length="435" mass="50651">MVINQDNLNIFMYNDRTYIRLWRVTLLKEIRFIHTADLHLDSPFLGLSHLPEKIFSHIQESTFTAFQKVVDAALESDVDFIVIVGDLFDGEDRSIKAQARLRRQLERLKEAEIDAFISYGNHDHLAGNWLTLEMPTNVHLFNNQVEAVSFTAKNGLNVHLYGFSYPERHVFERKVQKYQKLPGADLHIGLLHGQWEESNASHQPYAPFSKKELLEKDFDYWALGHIHQRQILHSDPYIVYPGNIQGRHRKEEGKKGCYEVKISLDGTTHLRFIETSELRWKTESIILEKNTTLTELYSICDKMMESMLVGSSQSILLQLTIENPTYLSQSVKQKVENREFLEMLQDEVNTAKMFIWPYDIKVEQDTTGLPLYSDSFLNMLNETSESMLGTEEFEESLSSLFSHVYASRYLYEMEESEKGELMEAAKKIVMEKLKE</sequence>
<dbReference type="EMBL" id="LS483476">
    <property type="protein sequence ID" value="SQI61044.1"/>
    <property type="molecule type" value="Genomic_DNA"/>
</dbReference>
<feature type="domain" description="Calcineurin-like phosphoesterase" evidence="2">
    <location>
        <begin position="30"/>
        <end position="228"/>
    </location>
</feature>
<dbReference type="KEGG" id="blen:NCTC4824_03046"/>
<organism evidence="3 4">
    <name type="scientific">Lederbergia lenta</name>
    <name type="common">Bacillus lentus</name>
    <dbReference type="NCBI Taxonomy" id="1467"/>
    <lineage>
        <taxon>Bacteria</taxon>
        <taxon>Bacillati</taxon>
        <taxon>Bacillota</taxon>
        <taxon>Bacilli</taxon>
        <taxon>Bacillales</taxon>
        <taxon>Bacillaceae</taxon>
        <taxon>Lederbergia</taxon>
    </lineage>
</organism>
<dbReference type="InterPro" id="IPR041796">
    <property type="entry name" value="Mre11_N"/>
</dbReference>
<keyword evidence="4" id="KW-1185">Reference proteome</keyword>
<gene>
    <name evidence="3" type="ORF">NCTC4824_03046</name>
</gene>
<accession>A0A2X4ZKQ7</accession>
<dbReference type="Gene3D" id="3.60.21.10">
    <property type="match status" value="1"/>
</dbReference>
<dbReference type="InterPro" id="IPR029052">
    <property type="entry name" value="Metallo-depent_PP-like"/>
</dbReference>
<dbReference type="PIRSF" id="PIRSF033091">
    <property type="entry name" value="Pesterase_YhaO"/>
    <property type="match status" value="1"/>
</dbReference>
<proteinExistence type="predicted"/>
<dbReference type="STRING" id="1348624.GCA_001591545_03964"/>
<dbReference type="SUPFAM" id="SSF56300">
    <property type="entry name" value="Metallo-dependent phosphatases"/>
    <property type="match status" value="1"/>
</dbReference>
<dbReference type="AlphaFoldDB" id="A0A2X4ZKQ7"/>
<dbReference type="PANTHER" id="PTHR30337:SF7">
    <property type="entry name" value="PHOSPHOESTERASE"/>
    <property type="match status" value="1"/>
</dbReference>
<evidence type="ECO:0000256" key="1">
    <source>
        <dbReference type="ARBA" id="ARBA00022801"/>
    </source>
</evidence>
<dbReference type="Pfam" id="PF00149">
    <property type="entry name" value="Metallophos"/>
    <property type="match status" value="1"/>
</dbReference>
<dbReference type="InterPro" id="IPR014576">
    <property type="entry name" value="Pesterase_YhaO"/>
</dbReference>
<protein>
    <submittedName>
        <fullName evidence="3">Metallophosphoesterase</fullName>
    </submittedName>
</protein>
<evidence type="ECO:0000313" key="4">
    <source>
        <dbReference type="Proteomes" id="UP000249134"/>
    </source>
</evidence>
<dbReference type="GO" id="GO:0016787">
    <property type="term" value="F:hydrolase activity"/>
    <property type="evidence" value="ECO:0007669"/>
    <property type="project" value="UniProtKB-KW"/>
</dbReference>